<evidence type="ECO:0000256" key="1">
    <source>
        <dbReference type="SAM" id="Phobius"/>
    </source>
</evidence>
<feature type="transmembrane region" description="Helical" evidence="1">
    <location>
        <begin position="159"/>
        <end position="183"/>
    </location>
</feature>
<organism evidence="3 4">
    <name type="scientific">Mycena indigotica</name>
    <dbReference type="NCBI Taxonomy" id="2126181"/>
    <lineage>
        <taxon>Eukaryota</taxon>
        <taxon>Fungi</taxon>
        <taxon>Dikarya</taxon>
        <taxon>Basidiomycota</taxon>
        <taxon>Agaricomycotina</taxon>
        <taxon>Agaricomycetes</taxon>
        <taxon>Agaricomycetidae</taxon>
        <taxon>Agaricales</taxon>
        <taxon>Marasmiineae</taxon>
        <taxon>Mycenaceae</taxon>
        <taxon>Mycena</taxon>
    </lineage>
</organism>
<name>A0A8H6SUG1_9AGAR</name>
<keyword evidence="1" id="KW-0472">Membrane</keyword>
<feature type="transmembrane region" description="Helical" evidence="1">
    <location>
        <begin position="53"/>
        <end position="75"/>
    </location>
</feature>
<dbReference type="PANTHER" id="PTHR40465:SF1">
    <property type="entry name" value="DUF6534 DOMAIN-CONTAINING PROTEIN"/>
    <property type="match status" value="1"/>
</dbReference>
<evidence type="ECO:0000313" key="4">
    <source>
        <dbReference type="Proteomes" id="UP000636479"/>
    </source>
</evidence>
<feature type="transmembrane region" description="Helical" evidence="1">
    <location>
        <begin position="203"/>
        <end position="228"/>
    </location>
</feature>
<dbReference type="OrthoDB" id="3203775at2759"/>
<dbReference type="Proteomes" id="UP000636479">
    <property type="component" value="Unassembled WGS sequence"/>
</dbReference>
<accession>A0A8H6SUG1</accession>
<dbReference type="AlphaFoldDB" id="A0A8H6SUG1"/>
<feature type="transmembrane region" description="Helical" evidence="1">
    <location>
        <begin position="124"/>
        <end position="147"/>
    </location>
</feature>
<sequence length="345" mass="37245">MATAASLENIFAPVLVGSWLNVIVYTLELLLAYQYYWNKKHSSPGANSTVVRWIVGVALFVDTLGTLAVFAYAYLFLVAHWGEPAFLARNPWPGSIHAITSGIGSVIVHWYLTWRYWNLSRNYVVSVALCLAALTSTAGAFAAGIGAAMRDAVVERDRIIPLCMVWLIAAVVTDIGIAAALVLPLRSYKSAFARTQSVIQRLIVGAIQTGSVTAVMAVVTLTTFVVWPRTSISLAPWFLLGRLYGCTLLFNLVARRPGSAGGTTQSDDPENLSGSRAAVSFISHPRERATRMDTFGGIHVHQIVQVAKDNDLRGRGLESKLAEDAEMADDASVATGIGKHGQPMP</sequence>
<feature type="domain" description="DUF6534" evidence="2">
    <location>
        <begin position="170"/>
        <end position="256"/>
    </location>
</feature>
<dbReference type="RefSeq" id="XP_037221107.1">
    <property type="nucleotide sequence ID" value="XM_037363186.1"/>
</dbReference>
<reference evidence="3" key="1">
    <citation type="submission" date="2020-05" db="EMBL/GenBank/DDBJ databases">
        <title>Mycena genomes resolve the evolution of fungal bioluminescence.</title>
        <authorList>
            <person name="Tsai I.J."/>
        </authorList>
    </citation>
    <scope>NUCLEOTIDE SEQUENCE</scope>
    <source>
        <strain evidence="3">171206Taipei</strain>
    </source>
</reference>
<dbReference type="EMBL" id="JACAZF010000005">
    <property type="protein sequence ID" value="KAF7304135.1"/>
    <property type="molecule type" value="Genomic_DNA"/>
</dbReference>
<dbReference type="PANTHER" id="PTHR40465">
    <property type="entry name" value="CHROMOSOME 1, WHOLE GENOME SHOTGUN SEQUENCE"/>
    <property type="match status" value="1"/>
</dbReference>
<feature type="transmembrane region" description="Helical" evidence="1">
    <location>
        <begin position="234"/>
        <end position="254"/>
    </location>
</feature>
<dbReference type="InterPro" id="IPR045339">
    <property type="entry name" value="DUF6534"/>
</dbReference>
<keyword evidence="1" id="KW-1133">Transmembrane helix</keyword>
<comment type="caution">
    <text evidence="3">The sequence shown here is derived from an EMBL/GenBank/DDBJ whole genome shotgun (WGS) entry which is preliminary data.</text>
</comment>
<evidence type="ECO:0000313" key="3">
    <source>
        <dbReference type="EMBL" id="KAF7304135.1"/>
    </source>
</evidence>
<dbReference type="GeneID" id="59345702"/>
<gene>
    <name evidence="3" type="ORF">MIND_00645100</name>
</gene>
<proteinExistence type="predicted"/>
<keyword evidence="4" id="KW-1185">Reference proteome</keyword>
<keyword evidence="1" id="KW-0812">Transmembrane</keyword>
<feature type="transmembrane region" description="Helical" evidence="1">
    <location>
        <begin position="12"/>
        <end position="33"/>
    </location>
</feature>
<dbReference type="Pfam" id="PF20152">
    <property type="entry name" value="DUF6534"/>
    <property type="match status" value="1"/>
</dbReference>
<feature type="transmembrane region" description="Helical" evidence="1">
    <location>
        <begin position="95"/>
        <end position="112"/>
    </location>
</feature>
<evidence type="ECO:0000259" key="2">
    <source>
        <dbReference type="Pfam" id="PF20152"/>
    </source>
</evidence>
<protein>
    <recommendedName>
        <fullName evidence="2">DUF6534 domain-containing protein</fullName>
    </recommendedName>
</protein>